<evidence type="ECO:0000313" key="8">
    <source>
        <dbReference type="Proteomes" id="UP001212411"/>
    </source>
</evidence>
<sequence length="484" mass="55251">MTPNWDIQIRIFCQRLRPQIVESNTELYLTVQTAKGSILLIVDKLVPYHVQFILEEGQENLQNLLNEYVKSSFKNLDTTITSLFNSCLQKWDTFASTRMDSSELTSDNGQGKQDPSRQEKKHVESTEKVVSNFSDLSIKEIVLPKDSSRSGSKNVKIKSLGNEKEGDSNEGLPSSNNTISQQKIPEREGFDQDNERQVPASQSDQIPRQVKTLQLQGNDYSLELTGLNLMNVGVLKAPRLKLVVKCIRCHYGNEVAVQEKYSLSCLRCNNGLQVIWLSGTIHVNSPRLGVLDLVGCAPVDVLPIDCFVSCLECTDEQEIVFKGLSSMQPMAQFCRSCRTRTLVQYQDTKFQLLKQREQAFGYQKPSNKSNKQNLGIVKGTPLPNRGACEHYKKSYRWFRFPCCNRIYACDKCHDIDQDHLNEYAKRIICGYCSFESMYTKEGTCSRCGNFTTRRQKSAFWEGGQGMRDPIRMSRKDPRKYKRVT</sequence>
<feature type="region of interest" description="Disordered" evidence="5">
    <location>
        <begin position="99"/>
        <end position="127"/>
    </location>
</feature>
<gene>
    <name evidence="7" type="ORF">SOMG_03137</name>
</gene>
<dbReference type="KEGG" id="som:SOMG_03137"/>
<dbReference type="Pfam" id="PF05495">
    <property type="entry name" value="zf-CHY"/>
    <property type="match status" value="1"/>
</dbReference>
<feature type="domain" description="CHY-type" evidence="6">
    <location>
        <begin position="381"/>
        <end position="449"/>
    </location>
</feature>
<dbReference type="GO" id="GO:0008270">
    <property type="term" value="F:zinc ion binding"/>
    <property type="evidence" value="ECO:0007669"/>
    <property type="project" value="UniProtKB-KW"/>
</dbReference>
<evidence type="ECO:0000256" key="4">
    <source>
        <dbReference type="PROSITE-ProRule" id="PRU00601"/>
    </source>
</evidence>
<dbReference type="InterPro" id="IPR008913">
    <property type="entry name" value="Znf_CHY"/>
</dbReference>
<feature type="region of interest" description="Disordered" evidence="5">
    <location>
        <begin position="146"/>
        <end position="184"/>
    </location>
</feature>
<dbReference type="EMBL" id="CP115612">
    <property type="protein sequence ID" value="WBW73201.1"/>
    <property type="molecule type" value="Genomic_DNA"/>
</dbReference>
<feature type="region of interest" description="Disordered" evidence="5">
    <location>
        <begin position="189"/>
        <end position="208"/>
    </location>
</feature>
<accession>A0AAF0AV47</accession>
<feature type="compositionally biased region" description="Polar residues" evidence="5">
    <location>
        <begin position="99"/>
        <end position="113"/>
    </location>
</feature>
<name>A0AAF0AV47_9SCHI</name>
<dbReference type="RefSeq" id="XP_056037444.1">
    <property type="nucleotide sequence ID" value="XM_056181928.1"/>
</dbReference>
<dbReference type="SUPFAM" id="SSF161219">
    <property type="entry name" value="CHY zinc finger-like"/>
    <property type="match status" value="1"/>
</dbReference>
<dbReference type="PROSITE" id="PS51266">
    <property type="entry name" value="ZF_CHY"/>
    <property type="match status" value="1"/>
</dbReference>
<evidence type="ECO:0000313" key="7">
    <source>
        <dbReference type="EMBL" id="WBW73201.1"/>
    </source>
</evidence>
<dbReference type="InterPro" id="IPR037274">
    <property type="entry name" value="Znf_CHY_sf"/>
</dbReference>
<keyword evidence="2 4" id="KW-0863">Zinc-finger</keyword>
<reference evidence="7 8" key="1">
    <citation type="journal article" date="2023" name="G3 (Bethesda)">
        <title>A high-quality reference genome for the fission yeast Schizosaccharomyces osmophilus.</title>
        <authorList>
            <person name="Jia G.S."/>
            <person name="Zhang W.C."/>
            <person name="Liang Y."/>
            <person name="Liu X.H."/>
            <person name="Rhind N."/>
            <person name="Pidoux A."/>
            <person name="Brysch-Herzberg M."/>
            <person name="Du L.L."/>
        </authorList>
    </citation>
    <scope>NUCLEOTIDE SEQUENCE [LARGE SCALE GENOMIC DNA]</scope>
    <source>
        <strain evidence="7 8">CBS 15793</strain>
    </source>
</reference>
<protein>
    <submittedName>
        <fullName evidence="7">Zf-CHY type zinc finger protein</fullName>
    </submittedName>
</protein>
<dbReference type="GeneID" id="80876617"/>
<keyword evidence="8" id="KW-1185">Reference proteome</keyword>
<proteinExistence type="predicted"/>
<feature type="compositionally biased region" description="Basic and acidic residues" evidence="5">
    <location>
        <begin position="114"/>
        <end position="127"/>
    </location>
</feature>
<evidence type="ECO:0000256" key="1">
    <source>
        <dbReference type="ARBA" id="ARBA00022723"/>
    </source>
</evidence>
<evidence type="ECO:0000256" key="3">
    <source>
        <dbReference type="ARBA" id="ARBA00022833"/>
    </source>
</evidence>
<keyword evidence="1" id="KW-0479">Metal-binding</keyword>
<dbReference type="AlphaFoldDB" id="A0AAF0AV47"/>
<organism evidence="7 8">
    <name type="scientific">Schizosaccharomyces osmophilus</name>
    <dbReference type="NCBI Taxonomy" id="2545709"/>
    <lineage>
        <taxon>Eukaryota</taxon>
        <taxon>Fungi</taxon>
        <taxon>Dikarya</taxon>
        <taxon>Ascomycota</taxon>
        <taxon>Taphrinomycotina</taxon>
        <taxon>Schizosaccharomycetes</taxon>
        <taxon>Schizosaccharomycetales</taxon>
        <taxon>Schizosaccharomycetaceae</taxon>
        <taxon>Schizosaccharomyces</taxon>
    </lineage>
</organism>
<evidence type="ECO:0000259" key="6">
    <source>
        <dbReference type="PROSITE" id="PS51266"/>
    </source>
</evidence>
<evidence type="ECO:0000256" key="5">
    <source>
        <dbReference type="SAM" id="MobiDB-lite"/>
    </source>
</evidence>
<dbReference type="Proteomes" id="UP001212411">
    <property type="component" value="Chromosome 2"/>
</dbReference>
<keyword evidence="3" id="KW-0862">Zinc</keyword>
<evidence type="ECO:0000256" key="2">
    <source>
        <dbReference type="ARBA" id="ARBA00022771"/>
    </source>
</evidence>
<feature type="compositionally biased region" description="Polar residues" evidence="5">
    <location>
        <begin position="171"/>
        <end position="183"/>
    </location>
</feature>
<feature type="compositionally biased region" description="Polar residues" evidence="5">
    <location>
        <begin position="199"/>
        <end position="208"/>
    </location>
</feature>